<protein>
    <recommendedName>
        <fullName evidence="3">YwhD family protein</fullName>
    </recommendedName>
</protein>
<sequence length="170" mass="19256">MEENKNKMGFNIIKKTDPMAGHKGFGKGALSLDNVSPVFIDIEAGEAQIDIGAMHARSAVEKGIKFLPKQEEVPNGKPYWLIWVTIDRNEEGPYYAGVTACYMTVDREIRRGYKSLPEHVNRMDKSLKRHIIVDVMDDPSKKVLANFLRAHNEVLWENSSEELKKGLLAE</sequence>
<dbReference type="Proteomes" id="UP000234950">
    <property type="component" value="Unassembled WGS sequence"/>
</dbReference>
<proteinExistence type="predicted"/>
<name>A0A2N5HEC7_9BACI</name>
<comment type="caution">
    <text evidence="1">The sequence shown here is derived from an EMBL/GenBank/DDBJ whole genome shotgun (WGS) entry which is preliminary data.</text>
</comment>
<evidence type="ECO:0008006" key="3">
    <source>
        <dbReference type="Google" id="ProtNLM"/>
    </source>
</evidence>
<evidence type="ECO:0000313" key="2">
    <source>
        <dbReference type="Proteomes" id="UP000234950"/>
    </source>
</evidence>
<dbReference type="InterPro" id="IPR014852">
    <property type="entry name" value="YwhD"/>
</dbReference>
<evidence type="ECO:0000313" key="1">
    <source>
        <dbReference type="EMBL" id="PLS03891.1"/>
    </source>
</evidence>
<gene>
    <name evidence="1" type="ORF">CVD27_13170</name>
</gene>
<dbReference type="Pfam" id="PF08741">
    <property type="entry name" value="YwhD"/>
    <property type="match status" value="1"/>
</dbReference>
<dbReference type="OrthoDB" id="2374547at2"/>
<dbReference type="AlphaFoldDB" id="A0A2N5HEC7"/>
<keyword evidence="2" id="KW-1185">Reference proteome</keyword>
<organism evidence="1 2">
    <name type="scientific">Neobacillus cucumis</name>
    <dbReference type="NCBI Taxonomy" id="1740721"/>
    <lineage>
        <taxon>Bacteria</taxon>
        <taxon>Bacillati</taxon>
        <taxon>Bacillota</taxon>
        <taxon>Bacilli</taxon>
        <taxon>Bacillales</taxon>
        <taxon>Bacillaceae</taxon>
        <taxon>Neobacillus</taxon>
    </lineage>
</organism>
<dbReference type="EMBL" id="PGVE01000050">
    <property type="protein sequence ID" value="PLS03891.1"/>
    <property type="molecule type" value="Genomic_DNA"/>
</dbReference>
<reference evidence="1 2" key="1">
    <citation type="submission" date="2017-11" db="EMBL/GenBank/DDBJ databases">
        <title>Comparitive Functional Genomics of Dry Heat Resistant strains isolated from the Viking Spacecraft.</title>
        <authorList>
            <person name="Seuylemezian A."/>
            <person name="Cooper K."/>
            <person name="Vaishampayan P."/>
        </authorList>
    </citation>
    <scope>NUCLEOTIDE SEQUENCE [LARGE SCALE GENOMIC DNA]</scope>
    <source>
        <strain evidence="1 2">V32-6</strain>
    </source>
</reference>
<accession>A0A2N5HEC7</accession>
<dbReference type="RefSeq" id="WP_101648367.1">
    <property type="nucleotide sequence ID" value="NZ_PGVE01000050.1"/>
</dbReference>